<keyword evidence="1" id="KW-0812">Transmembrane</keyword>
<reference evidence="3" key="1">
    <citation type="submission" date="2016-06" db="EMBL/GenBank/DDBJ databases">
        <title>Parallel loss of symbiosis genes in relatives of nitrogen-fixing non-legume Parasponia.</title>
        <authorList>
            <person name="Van Velzen R."/>
            <person name="Holmer R."/>
            <person name="Bu F."/>
            <person name="Rutten L."/>
            <person name="Van Zeijl A."/>
            <person name="Liu W."/>
            <person name="Santuari L."/>
            <person name="Cao Q."/>
            <person name="Sharma T."/>
            <person name="Shen D."/>
            <person name="Roswanjaya Y."/>
            <person name="Wardhani T."/>
            <person name="Kalhor M.S."/>
            <person name="Jansen J."/>
            <person name="Van den Hoogen J."/>
            <person name="Gungor B."/>
            <person name="Hartog M."/>
            <person name="Hontelez J."/>
            <person name="Verver J."/>
            <person name="Yang W.-C."/>
            <person name="Schijlen E."/>
            <person name="Repin R."/>
            <person name="Schilthuizen M."/>
            <person name="Schranz E."/>
            <person name="Heidstra R."/>
            <person name="Miyata K."/>
            <person name="Fedorova E."/>
            <person name="Kohlen W."/>
            <person name="Bisseling T."/>
            <person name="Smit S."/>
            <person name="Geurts R."/>
        </authorList>
    </citation>
    <scope>NUCLEOTIDE SEQUENCE [LARGE SCALE GENOMIC DNA]</scope>
    <source>
        <strain evidence="3">cv. WU1-14</strain>
    </source>
</reference>
<keyword evidence="1" id="KW-1133">Transmembrane helix</keyword>
<evidence type="ECO:0000256" key="1">
    <source>
        <dbReference type="SAM" id="Phobius"/>
    </source>
</evidence>
<gene>
    <name evidence="2" type="ORF">PanWU01x14_315900</name>
</gene>
<name>A0A2P5AN84_PARAD</name>
<dbReference type="AlphaFoldDB" id="A0A2P5AN84"/>
<comment type="caution">
    <text evidence="2">The sequence shown here is derived from an EMBL/GenBank/DDBJ whole genome shotgun (WGS) entry which is preliminary data.</text>
</comment>
<evidence type="ECO:0000313" key="3">
    <source>
        <dbReference type="Proteomes" id="UP000237105"/>
    </source>
</evidence>
<organism evidence="2 3">
    <name type="scientific">Parasponia andersonii</name>
    <name type="common">Sponia andersonii</name>
    <dbReference type="NCBI Taxonomy" id="3476"/>
    <lineage>
        <taxon>Eukaryota</taxon>
        <taxon>Viridiplantae</taxon>
        <taxon>Streptophyta</taxon>
        <taxon>Embryophyta</taxon>
        <taxon>Tracheophyta</taxon>
        <taxon>Spermatophyta</taxon>
        <taxon>Magnoliopsida</taxon>
        <taxon>eudicotyledons</taxon>
        <taxon>Gunneridae</taxon>
        <taxon>Pentapetalae</taxon>
        <taxon>rosids</taxon>
        <taxon>fabids</taxon>
        <taxon>Rosales</taxon>
        <taxon>Cannabaceae</taxon>
        <taxon>Parasponia</taxon>
    </lineage>
</organism>
<dbReference type="EMBL" id="JXTB01000509">
    <property type="protein sequence ID" value="PON38018.1"/>
    <property type="molecule type" value="Genomic_DNA"/>
</dbReference>
<accession>A0A2P5AN84</accession>
<proteinExistence type="predicted"/>
<evidence type="ECO:0000313" key="2">
    <source>
        <dbReference type="EMBL" id="PON38018.1"/>
    </source>
</evidence>
<sequence length="117" mass="13874">MDLTKRLCELSVLCYIYVTFLTSSPVAPVYVRQWKQVSVLLFFRNYLTWVKQLKLIIECILFSDVRRLERGCKRRCNVSSSYNVDHLCILFSDVRRLERGCKRRCNVSSSYNVDHLV</sequence>
<dbReference type="Proteomes" id="UP000237105">
    <property type="component" value="Unassembled WGS sequence"/>
</dbReference>
<keyword evidence="3" id="KW-1185">Reference proteome</keyword>
<feature type="transmembrane region" description="Helical" evidence="1">
    <location>
        <begin position="12"/>
        <end position="31"/>
    </location>
</feature>
<protein>
    <submittedName>
        <fullName evidence="2">Uncharacterized protein</fullName>
    </submittedName>
</protein>
<keyword evidence="1" id="KW-0472">Membrane</keyword>